<name>A0A5J6SN42_9BACI</name>
<evidence type="ECO:0000313" key="2">
    <source>
        <dbReference type="EMBL" id="QFF99440.1"/>
    </source>
</evidence>
<sequence length="160" mass="17766">MKRASIRSLGIGLFLAGAVFQIQHLSISGEIKSSHAINEGAYDKSQAELKIVKQQLAQLQLNLENVKKENSTVVNAKNEEKEDKESPSKKSTSNSILIVQPGMNSREISSELESTGIIQNKQDFEDYLDAQNLTGRIQIGEYELDSSLTMKQIAEKITKK</sequence>
<keyword evidence="3" id="KW-1185">Reference proteome</keyword>
<feature type="compositionally biased region" description="Basic and acidic residues" evidence="1">
    <location>
        <begin position="77"/>
        <end position="88"/>
    </location>
</feature>
<dbReference type="Proteomes" id="UP000325517">
    <property type="component" value="Chromosome"/>
</dbReference>
<evidence type="ECO:0008006" key="4">
    <source>
        <dbReference type="Google" id="ProtNLM"/>
    </source>
</evidence>
<accession>A0A5J6SN42</accession>
<evidence type="ECO:0000313" key="3">
    <source>
        <dbReference type="Proteomes" id="UP000325517"/>
    </source>
</evidence>
<evidence type="ECO:0000256" key="1">
    <source>
        <dbReference type="SAM" id="MobiDB-lite"/>
    </source>
</evidence>
<dbReference type="Gene3D" id="3.30.1490.480">
    <property type="entry name" value="Endolytic murein transglycosylase"/>
    <property type="match status" value="1"/>
</dbReference>
<reference evidence="2 3" key="1">
    <citation type="submission" date="2018-07" db="EMBL/GenBank/DDBJ databases">
        <title>Complete genome sequence of Psychrobacillus sp. PB01, isolated from iceberg, and comparative genome analysis of Psychrobacillus strains.</title>
        <authorList>
            <person name="Lee P.C."/>
        </authorList>
    </citation>
    <scope>NUCLEOTIDE SEQUENCE [LARGE SCALE GENOMIC DNA]</scope>
    <source>
        <strain evidence="2 3">PB01</strain>
    </source>
</reference>
<organism evidence="2 3">
    <name type="scientific">Psychrobacillus glaciei</name>
    <dbReference type="NCBI Taxonomy" id="2283160"/>
    <lineage>
        <taxon>Bacteria</taxon>
        <taxon>Bacillati</taxon>
        <taxon>Bacillota</taxon>
        <taxon>Bacilli</taxon>
        <taxon>Bacillales</taxon>
        <taxon>Bacillaceae</taxon>
        <taxon>Psychrobacillus</taxon>
    </lineage>
</organism>
<feature type="region of interest" description="Disordered" evidence="1">
    <location>
        <begin position="70"/>
        <end position="97"/>
    </location>
</feature>
<gene>
    <name evidence="2" type="ORF">PB01_11720</name>
</gene>
<proteinExistence type="predicted"/>
<dbReference type="RefSeq" id="WP_151700351.1">
    <property type="nucleotide sequence ID" value="NZ_CP031223.1"/>
</dbReference>
<dbReference type="OrthoDB" id="2138957at2"/>
<dbReference type="KEGG" id="psyo:PB01_11720"/>
<dbReference type="EMBL" id="CP031223">
    <property type="protein sequence ID" value="QFF99440.1"/>
    <property type="molecule type" value="Genomic_DNA"/>
</dbReference>
<dbReference type="AlphaFoldDB" id="A0A5J6SN42"/>
<protein>
    <recommendedName>
        <fullName evidence="4">Endolytic transglycosylase MltG</fullName>
    </recommendedName>
</protein>